<dbReference type="Proteomes" id="UP001338582">
    <property type="component" value="Chromosome 1"/>
</dbReference>
<evidence type="ECO:0008006" key="4">
    <source>
        <dbReference type="Google" id="ProtNLM"/>
    </source>
</evidence>
<accession>A0AAX4H5B6</accession>
<evidence type="ECO:0000256" key="1">
    <source>
        <dbReference type="SAM" id="Coils"/>
    </source>
</evidence>
<protein>
    <recommendedName>
        <fullName evidence="4">F-box domain-containing protein</fullName>
    </recommendedName>
</protein>
<sequence>MATLQTLQSNVLADILWFLPQQLLLNLALTNFHFYEPCLKQLYRNIVVQINPPLQPLADAGKRMGLGFIDLSKTTICGFSLVSKSRDAHLKMLHAKLQTLVISLRVNPKLAEYIETIETRGAFPPEIVSVLEQFFSLLALIPNSISKIYIGEATLRTRLDYQSWNSSFALTSVTIDDLSQLDSLGTHFPSVREVIVAGTGKTTSLSPSVIPTLKQLQRLSIRDELLVYSVFTGALWDLYKQSPFMLEKLRTFNVVHDHDNWTHGFPYINFNTLENFQVSLGCNHFHSCNQECLESGLLRFEFLSLKRLSIIQNTQYKYNNHTNTEKWDLVVFSFIETIVETSDTLTYLSIRHNVPPDGNIDDGIDGLYLRKVKLYTHILPALLANIKSHVVNLVLPNFMSSLACYEQAMNTLMWIGCKCTHCQKYLELLDQFLLYHRYYIRDKGVFKDLQTTQLIRSMSEVLSDRMEYDHNLGDLFQLFQPMQNTTWNFHDNKFSIPFRCLPAKTYEIDEMEDELQEASEEKEKYFDAVETPNDCVFLHREKFTPNYTTVIAHFIDELVRKMVHLNRGNAEDVDMALKGEIYDAYSEMRINKIVINGMDYNFDHELNGTIFFTNSYDTYDP</sequence>
<feature type="coiled-coil region" evidence="1">
    <location>
        <begin position="501"/>
        <end position="528"/>
    </location>
</feature>
<name>A0AAX4H5B6_9ASCO</name>
<dbReference type="GeneID" id="88172029"/>
<reference evidence="2 3" key="1">
    <citation type="submission" date="2023-10" db="EMBL/GenBank/DDBJ databases">
        <title>Draft Genome Sequence of Candida saopaulonensis from a very Premature Infant with Sepsis.</title>
        <authorList>
            <person name="Ning Y."/>
            <person name="Dai R."/>
            <person name="Xiao M."/>
            <person name="Xu Y."/>
            <person name="Yan Q."/>
            <person name="Zhang L."/>
        </authorList>
    </citation>
    <scope>NUCLEOTIDE SEQUENCE [LARGE SCALE GENOMIC DNA]</scope>
    <source>
        <strain evidence="2 3">19XY460</strain>
    </source>
</reference>
<dbReference type="EMBL" id="CP138894">
    <property type="protein sequence ID" value="WPK23716.1"/>
    <property type="molecule type" value="Genomic_DNA"/>
</dbReference>
<dbReference type="AlphaFoldDB" id="A0AAX4H5B6"/>
<evidence type="ECO:0000313" key="2">
    <source>
        <dbReference type="EMBL" id="WPK23716.1"/>
    </source>
</evidence>
<organism evidence="2 3">
    <name type="scientific">Australozyma saopauloensis</name>
    <dbReference type="NCBI Taxonomy" id="291208"/>
    <lineage>
        <taxon>Eukaryota</taxon>
        <taxon>Fungi</taxon>
        <taxon>Dikarya</taxon>
        <taxon>Ascomycota</taxon>
        <taxon>Saccharomycotina</taxon>
        <taxon>Pichiomycetes</taxon>
        <taxon>Metschnikowiaceae</taxon>
        <taxon>Australozyma</taxon>
    </lineage>
</organism>
<gene>
    <name evidence="2" type="ORF">PUMCH_000961</name>
</gene>
<dbReference type="KEGG" id="asau:88172029"/>
<evidence type="ECO:0000313" key="3">
    <source>
        <dbReference type="Proteomes" id="UP001338582"/>
    </source>
</evidence>
<keyword evidence="3" id="KW-1185">Reference proteome</keyword>
<proteinExistence type="predicted"/>
<keyword evidence="1" id="KW-0175">Coiled coil</keyword>
<dbReference type="RefSeq" id="XP_062876102.1">
    <property type="nucleotide sequence ID" value="XM_063020032.1"/>
</dbReference>